<keyword evidence="4" id="KW-0808">Transferase</keyword>
<dbReference type="InterPro" id="IPR036097">
    <property type="entry name" value="HisK_dim/P_sf"/>
</dbReference>
<dbReference type="InterPro" id="IPR029016">
    <property type="entry name" value="GAF-like_dom_sf"/>
</dbReference>
<dbReference type="PANTHER" id="PTHR43547:SF2">
    <property type="entry name" value="HYBRID SIGNAL TRANSDUCTION HISTIDINE KINASE C"/>
    <property type="match status" value="1"/>
</dbReference>
<organism evidence="8 9">
    <name type="scientific">Clostridium weizhouense</name>
    <dbReference type="NCBI Taxonomy" id="2859781"/>
    <lineage>
        <taxon>Bacteria</taxon>
        <taxon>Bacillati</taxon>
        <taxon>Bacillota</taxon>
        <taxon>Clostridia</taxon>
        <taxon>Eubacteriales</taxon>
        <taxon>Clostridiaceae</taxon>
        <taxon>Clostridium</taxon>
    </lineage>
</organism>
<evidence type="ECO:0000256" key="3">
    <source>
        <dbReference type="ARBA" id="ARBA00022553"/>
    </source>
</evidence>
<dbReference type="Pfam" id="PF08447">
    <property type="entry name" value="PAS_3"/>
    <property type="match status" value="1"/>
</dbReference>
<dbReference type="SUPFAM" id="SSF55785">
    <property type="entry name" value="PYP-like sensor domain (PAS domain)"/>
    <property type="match status" value="2"/>
</dbReference>
<comment type="catalytic activity">
    <reaction evidence="1">
        <text>ATP + protein L-histidine = ADP + protein N-phospho-L-histidine.</text>
        <dbReference type="EC" id="2.7.13.3"/>
    </reaction>
</comment>
<dbReference type="PANTHER" id="PTHR43547">
    <property type="entry name" value="TWO-COMPONENT HISTIDINE KINASE"/>
    <property type="match status" value="1"/>
</dbReference>
<protein>
    <recommendedName>
        <fullName evidence="2">histidine kinase</fullName>
        <ecNumber evidence="2">2.7.13.3</ecNumber>
    </recommendedName>
</protein>
<gene>
    <name evidence="8" type="ORF">KYD98_05120</name>
</gene>
<keyword evidence="4" id="KW-0418">Kinase</keyword>
<dbReference type="SUPFAM" id="SSF55781">
    <property type="entry name" value="GAF domain-like"/>
    <property type="match status" value="1"/>
</dbReference>
<dbReference type="EC" id="2.7.13.3" evidence="2"/>
<dbReference type="CDD" id="cd00130">
    <property type="entry name" value="PAS"/>
    <property type="match status" value="1"/>
</dbReference>
<feature type="domain" description="PAS" evidence="7">
    <location>
        <begin position="13"/>
        <end position="91"/>
    </location>
</feature>
<keyword evidence="5" id="KW-0902">Two-component regulatory system</keyword>
<dbReference type="Proteomes" id="UP001519921">
    <property type="component" value="Unassembled WGS sequence"/>
</dbReference>
<dbReference type="Gene3D" id="3.30.450.20">
    <property type="entry name" value="PAS domain"/>
    <property type="match status" value="2"/>
</dbReference>
<dbReference type="CDD" id="cd00082">
    <property type="entry name" value="HisKA"/>
    <property type="match status" value="1"/>
</dbReference>
<dbReference type="Gene3D" id="1.10.287.130">
    <property type="match status" value="1"/>
</dbReference>
<dbReference type="NCBIfam" id="TIGR00229">
    <property type="entry name" value="sensory_box"/>
    <property type="match status" value="2"/>
</dbReference>
<dbReference type="RefSeq" id="WP_219778523.1">
    <property type="nucleotide sequence ID" value="NZ_JAHXPT010000003.1"/>
</dbReference>
<evidence type="ECO:0000259" key="6">
    <source>
        <dbReference type="PROSITE" id="PS50109"/>
    </source>
</evidence>
<evidence type="ECO:0000256" key="1">
    <source>
        <dbReference type="ARBA" id="ARBA00000085"/>
    </source>
</evidence>
<dbReference type="Pfam" id="PF08448">
    <property type="entry name" value="PAS_4"/>
    <property type="match status" value="1"/>
</dbReference>
<dbReference type="InterPro" id="IPR003594">
    <property type="entry name" value="HATPase_dom"/>
</dbReference>
<keyword evidence="9" id="KW-1185">Reference proteome</keyword>
<dbReference type="Gene3D" id="3.30.450.40">
    <property type="match status" value="1"/>
</dbReference>
<name>A0ABS7ALC1_9CLOT</name>
<evidence type="ECO:0000259" key="7">
    <source>
        <dbReference type="PROSITE" id="PS50112"/>
    </source>
</evidence>
<accession>A0ABS7ALC1</accession>
<proteinExistence type="predicted"/>
<dbReference type="SMART" id="SM00387">
    <property type="entry name" value="HATPase_c"/>
    <property type="match status" value="1"/>
</dbReference>
<dbReference type="InterPro" id="IPR000014">
    <property type="entry name" value="PAS"/>
</dbReference>
<reference evidence="8 9" key="1">
    <citation type="submission" date="2021-07" db="EMBL/GenBank/DDBJ databases">
        <title>Clostridium weizhouense sp. nov., an anaerobic bacterium isolated from activated sludge of Petroleum wastewater.</title>
        <authorList>
            <person name="Li Q."/>
        </authorList>
    </citation>
    <scope>NUCLEOTIDE SEQUENCE [LARGE SCALE GENOMIC DNA]</scope>
    <source>
        <strain evidence="8 9">YB-6</strain>
    </source>
</reference>
<evidence type="ECO:0000256" key="4">
    <source>
        <dbReference type="ARBA" id="ARBA00022777"/>
    </source>
</evidence>
<dbReference type="Gene3D" id="3.30.565.10">
    <property type="entry name" value="Histidine kinase-like ATPase, C-terminal domain"/>
    <property type="match status" value="1"/>
</dbReference>
<dbReference type="InterPro" id="IPR036890">
    <property type="entry name" value="HATPase_C_sf"/>
</dbReference>
<evidence type="ECO:0000256" key="5">
    <source>
        <dbReference type="ARBA" id="ARBA00023012"/>
    </source>
</evidence>
<sequence length="708" mass="82508">MENKIINKDKYYSLEDLEMLLDNIPYKVWIKGEDGKFKYVNKAFENILSVNKEDIINMKSSECFSKEINDYLEKRDMEILNSKTGILIEENIIFKGENRCFETYFSKLCKKNKNSIMGISREVTLDKNMMYEIGKNTSNLLNCNYNKKEDDFEHDKGLNKIINDLKKRLECDGISVFLKDKNLNKLTLTLKCGTAMIIEDKYTLYIDEKVKQELISTDIYSKARNIRESDSFLEWEKSNKFKYDDSYYGYIRVYPIKYENELLGVLNIFYNDENIPKYKQDDFIKFTCEKFGMIIKNRMLSKALKKELDKRKKSEKELKAFLEIATDLWGILGIDQKFKNVSQNCIEALGWSKEELLNMNAFNIVHPEDRERAIKLIDYSNECGKGEYLTVRVLCKNGEYKLFEWNWSCIEKEKLVYIVGKDINHQKILEKEKKKLEKAIELENFKNDFFANVSHEFKTPLNIILATVQLMNSKDANTIDNKYISVPNKYINGIKQNAYRLLRLVNNLIDITKIDGGYYTLNLENYNIVTLIEDIISSVTEYIGGKGRKIVFDTNDEEVILAIDPDKFETIILNLLSNSIKYTDTNGIIEVNLKVNREEQKIIVSVKDDGIGIPEKNLETIFERFKQSENIFTRRCEGSGIGLALVKSLVEMHGGTIIAKNNETKGAEIIFDIPIKLIELLEKNNISNRLLEAKIERCNVEFSDIYSL</sequence>
<dbReference type="SMART" id="SM00388">
    <property type="entry name" value="HisKA"/>
    <property type="match status" value="1"/>
</dbReference>
<dbReference type="EMBL" id="JAHXPT010000003">
    <property type="protein sequence ID" value="MBW6409464.1"/>
    <property type="molecule type" value="Genomic_DNA"/>
</dbReference>
<dbReference type="InterPro" id="IPR013655">
    <property type="entry name" value="PAS_fold_3"/>
</dbReference>
<dbReference type="Pfam" id="PF02518">
    <property type="entry name" value="HATPase_c"/>
    <property type="match status" value="1"/>
</dbReference>
<dbReference type="Pfam" id="PF00512">
    <property type="entry name" value="HisKA"/>
    <property type="match status" value="1"/>
</dbReference>
<feature type="domain" description="PAS" evidence="7">
    <location>
        <begin position="314"/>
        <end position="384"/>
    </location>
</feature>
<dbReference type="PRINTS" id="PR00344">
    <property type="entry name" value="BCTRLSENSOR"/>
</dbReference>
<comment type="caution">
    <text evidence="8">The sequence shown here is derived from an EMBL/GenBank/DDBJ whole genome shotgun (WGS) entry which is preliminary data.</text>
</comment>
<dbReference type="InterPro" id="IPR004358">
    <property type="entry name" value="Sig_transdc_His_kin-like_C"/>
</dbReference>
<dbReference type="InterPro" id="IPR005467">
    <property type="entry name" value="His_kinase_dom"/>
</dbReference>
<dbReference type="SUPFAM" id="SSF55874">
    <property type="entry name" value="ATPase domain of HSP90 chaperone/DNA topoisomerase II/histidine kinase"/>
    <property type="match status" value="1"/>
</dbReference>
<dbReference type="InterPro" id="IPR013656">
    <property type="entry name" value="PAS_4"/>
</dbReference>
<feature type="domain" description="Histidine kinase" evidence="6">
    <location>
        <begin position="452"/>
        <end position="677"/>
    </location>
</feature>
<dbReference type="SUPFAM" id="SSF47384">
    <property type="entry name" value="Homodimeric domain of signal transducing histidine kinase"/>
    <property type="match status" value="1"/>
</dbReference>
<keyword evidence="3" id="KW-0597">Phosphoprotein</keyword>
<dbReference type="SMART" id="SM00091">
    <property type="entry name" value="PAS"/>
    <property type="match status" value="2"/>
</dbReference>
<evidence type="ECO:0000313" key="9">
    <source>
        <dbReference type="Proteomes" id="UP001519921"/>
    </source>
</evidence>
<evidence type="ECO:0000313" key="8">
    <source>
        <dbReference type="EMBL" id="MBW6409464.1"/>
    </source>
</evidence>
<dbReference type="InterPro" id="IPR035965">
    <property type="entry name" value="PAS-like_dom_sf"/>
</dbReference>
<dbReference type="InterPro" id="IPR003661">
    <property type="entry name" value="HisK_dim/P_dom"/>
</dbReference>
<dbReference type="PROSITE" id="PS50109">
    <property type="entry name" value="HIS_KIN"/>
    <property type="match status" value="1"/>
</dbReference>
<evidence type="ECO:0000256" key="2">
    <source>
        <dbReference type="ARBA" id="ARBA00012438"/>
    </source>
</evidence>
<dbReference type="PROSITE" id="PS50112">
    <property type="entry name" value="PAS"/>
    <property type="match status" value="2"/>
</dbReference>